<feature type="domain" description="Penicillin-binding protein transpeptidase" evidence="9">
    <location>
        <begin position="496"/>
        <end position="649"/>
    </location>
</feature>
<feature type="domain" description="Glycosyl transferase family 51" evidence="10">
    <location>
        <begin position="77"/>
        <end position="264"/>
    </location>
</feature>
<dbReference type="EC" id="2.4.-.-" evidence="11"/>
<evidence type="ECO:0000256" key="3">
    <source>
        <dbReference type="ARBA" id="ARBA00022676"/>
    </source>
</evidence>
<evidence type="ECO:0000259" key="9">
    <source>
        <dbReference type="Pfam" id="PF00905"/>
    </source>
</evidence>
<keyword evidence="3 11" id="KW-0328">Glycosyltransferase</keyword>
<dbReference type="InterPro" id="IPR001264">
    <property type="entry name" value="Glyco_trans_51"/>
</dbReference>
<organism evidence="11 12">
    <name type="scientific">Arthrobacter methylotrophus</name>
    <dbReference type="NCBI Taxonomy" id="121291"/>
    <lineage>
        <taxon>Bacteria</taxon>
        <taxon>Bacillati</taxon>
        <taxon>Actinomycetota</taxon>
        <taxon>Actinomycetes</taxon>
        <taxon>Micrococcales</taxon>
        <taxon>Micrococcaceae</taxon>
        <taxon>Arthrobacter</taxon>
    </lineage>
</organism>
<keyword evidence="5" id="KW-0378">Hydrolase</keyword>
<dbReference type="InterPro" id="IPR012338">
    <property type="entry name" value="Beta-lactam/transpept-like"/>
</dbReference>
<dbReference type="Gene3D" id="3.40.710.10">
    <property type="entry name" value="DD-peptidase/beta-lactamase superfamily"/>
    <property type="match status" value="1"/>
</dbReference>
<evidence type="ECO:0000313" key="12">
    <source>
        <dbReference type="Proteomes" id="UP001589536"/>
    </source>
</evidence>
<sequence>MASKNSRKRGLSAALWRVFGFFVVSAFCGVLAAGLVVPGVASAGMAISGSIQYFDNLPGDLVVNAPSQSTRVLGSDGKTIATFYAENRVRVSLDQMSPYIKEAIVAVEDSRFYIHGGIDPQGILRALASNVTKGTKEGASTLTQQYVTNVLNESRLAAGQTGAVVLSGQKTLGDKIREMKLAVELEKKFTKDQILEGYLNIVFFNRDAYGIEAAAQHFFSVSAKDLSLPQAALLAGLVNSPSFYDPSIHPDNSIKRRNLVLADMLAQHKIQQAEYAAAVATPVKLNITPGGQGCAAAETAVYFCDYISHLILNDPAYGASVTDREQLLFRGGLTITTTLDSRLQVVAQQQVDATAGANPDKWGASLVTVQPGTGKILAMAQNTVFLPEPGKFDTQLNFNVDSKDANGNDLNGAGGFQPGSAMKPFTFTEWLNEGKSMTTVVDASRRVYPLGFPWRDSCGKVLGGYSTAQEIAGLGTADDLRNNDEGYYRPMPVNYGLYNSINTATFAEASQLDFCGIQKVVDAVGLHSGVDNAPVNMHQLGNLLGGTEVSPLVMASAFATFANDGTYCAPIAIVSVTDPAGSKLPAQAASCRPAIKPEVARGVNSVLQDVLKRGSGIYIQPKVQDLFPTAAKTGTNNSNGSTWVVGYTTGLATASFFGDTMAGQSRAGQNVTINGKFYTAVDGYMLAGPQWANYMTQVGRLYPAAAFPAPPASMTGTPTASPSP</sequence>
<evidence type="ECO:0000256" key="5">
    <source>
        <dbReference type="ARBA" id="ARBA00022801"/>
    </source>
</evidence>
<evidence type="ECO:0000256" key="2">
    <source>
        <dbReference type="ARBA" id="ARBA00022670"/>
    </source>
</evidence>
<keyword evidence="6" id="KW-0511">Multifunctional enzyme</keyword>
<dbReference type="InterPro" id="IPR023346">
    <property type="entry name" value="Lysozyme-like_dom_sf"/>
</dbReference>
<dbReference type="InterPro" id="IPR036950">
    <property type="entry name" value="PBP_transglycosylase"/>
</dbReference>
<dbReference type="Pfam" id="PF00912">
    <property type="entry name" value="Transgly"/>
    <property type="match status" value="1"/>
</dbReference>
<evidence type="ECO:0000313" key="11">
    <source>
        <dbReference type="EMBL" id="MFB9713315.1"/>
    </source>
</evidence>
<dbReference type="Pfam" id="PF00905">
    <property type="entry name" value="Transpeptidase"/>
    <property type="match status" value="1"/>
</dbReference>
<dbReference type="SUPFAM" id="SSF53955">
    <property type="entry name" value="Lysozyme-like"/>
    <property type="match status" value="1"/>
</dbReference>
<dbReference type="Gene3D" id="1.10.3810.10">
    <property type="entry name" value="Biosynthetic peptidoglycan transglycosylase-like"/>
    <property type="match status" value="1"/>
</dbReference>
<dbReference type="SUPFAM" id="SSF56601">
    <property type="entry name" value="beta-lactamase/transpeptidase-like"/>
    <property type="match status" value="1"/>
</dbReference>
<keyword evidence="4 11" id="KW-0808">Transferase</keyword>
<dbReference type="Proteomes" id="UP001589536">
    <property type="component" value="Unassembled WGS sequence"/>
</dbReference>
<dbReference type="PANTHER" id="PTHR32282:SF33">
    <property type="entry name" value="PEPTIDOGLYCAN GLYCOSYLTRANSFERASE"/>
    <property type="match status" value="1"/>
</dbReference>
<evidence type="ECO:0000259" key="10">
    <source>
        <dbReference type="Pfam" id="PF00912"/>
    </source>
</evidence>
<dbReference type="PANTHER" id="PTHR32282">
    <property type="entry name" value="BINDING PROTEIN TRANSPEPTIDASE, PUTATIVE-RELATED"/>
    <property type="match status" value="1"/>
</dbReference>
<dbReference type="InterPro" id="IPR001460">
    <property type="entry name" value="PCN-bd_Tpept"/>
</dbReference>
<evidence type="ECO:0000256" key="1">
    <source>
        <dbReference type="ARBA" id="ARBA00022645"/>
    </source>
</evidence>
<reference evidence="11 12" key="1">
    <citation type="submission" date="2024-09" db="EMBL/GenBank/DDBJ databases">
        <authorList>
            <person name="Sun Q."/>
            <person name="Mori K."/>
        </authorList>
    </citation>
    <scope>NUCLEOTIDE SEQUENCE [LARGE SCALE GENOMIC DNA]</scope>
    <source>
        <strain evidence="11 12">JCM 13519</strain>
    </source>
</reference>
<keyword evidence="1" id="KW-0121">Carboxypeptidase</keyword>
<evidence type="ECO:0000256" key="8">
    <source>
        <dbReference type="ARBA" id="ARBA00049902"/>
    </source>
</evidence>
<evidence type="ECO:0000256" key="7">
    <source>
        <dbReference type="ARBA" id="ARBA00034000"/>
    </source>
</evidence>
<dbReference type="RefSeq" id="WP_345034420.1">
    <property type="nucleotide sequence ID" value="NZ_BAABED010000001.1"/>
</dbReference>
<dbReference type="EMBL" id="JBHMBH010000009">
    <property type="protein sequence ID" value="MFB9713315.1"/>
    <property type="molecule type" value="Genomic_DNA"/>
</dbReference>
<comment type="catalytic activity">
    <reaction evidence="7">
        <text>Preferential cleavage: (Ac)2-L-Lys-D-Ala-|-D-Ala. Also transpeptidation of peptidyl-alanyl moieties that are N-acyl substituents of D-alanine.</text>
        <dbReference type="EC" id="3.4.16.4"/>
    </reaction>
</comment>
<gene>
    <name evidence="11" type="ORF">ACFFPI_03990</name>
</gene>
<name>A0ABV5UM28_9MICC</name>
<protein>
    <submittedName>
        <fullName evidence="11">Transglycosylase domain-containing protein</fullName>
        <ecNumber evidence="11">2.4.-.-</ecNumber>
    </submittedName>
</protein>
<evidence type="ECO:0000256" key="4">
    <source>
        <dbReference type="ARBA" id="ARBA00022679"/>
    </source>
</evidence>
<dbReference type="InterPro" id="IPR050396">
    <property type="entry name" value="Glycosyltr_51/Transpeptidase"/>
</dbReference>
<keyword evidence="2" id="KW-0645">Protease</keyword>
<accession>A0ABV5UM28</accession>
<comment type="caution">
    <text evidence="11">The sequence shown here is derived from an EMBL/GenBank/DDBJ whole genome shotgun (WGS) entry which is preliminary data.</text>
</comment>
<proteinExistence type="predicted"/>
<keyword evidence="12" id="KW-1185">Reference proteome</keyword>
<dbReference type="GO" id="GO:0016757">
    <property type="term" value="F:glycosyltransferase activity"/>
    <property type="evidence" value="ECO:0007669"/>
    <property type="project" value="UniProtKB-KW"/>
</dbReference>
<evidence type="ECO:0000256" key="6">
    <source>
        <dbReference type="ARBA" id="ARBA00023268"/>
    </source>
</evidence>
<comment type="catalytic activity">
    <reaction evidence="8">
        <text>[GlcNAc-(1-&gt;4)-Mur2Ac(oyl-L-Ala-gamma-D-Glu-L-Lys-D-Ala-D-Ala)](n)-di-trans,octa-cis-undecaprenyl diphosphate + beta-D-GlcNAc-(1-&gt;4)-Mur2Ac(oyl-L-Ala-gamma-D-Glu-L-Lys-D-Ala-D-Ala)-di-trans,octa-cis-undecaprenyl diphosphate = [GlcNAc-(1-&gt;4)-Mur2Ac(oyl-L-Ala-gamma-D-Glu-L-Lys-D-Ala-D-Ala)](n+1)-di-trans,octa-cis-undecaprenyl diphosphate + di-trans,octa-cis-undecaprenyl diphosphate + H(+)</text>
        <dbReference type="Rhea" id="RHEA:23708"/>
        <dbReference type="Rhea" id="RHEA-COMP:9602"/>
        <dbReference type="Rhea" id="RHEA-COMP:9603"/>
        <dbReference type="ChEBI" id="CHEBI:15378"/>
        <dbReference type="ChEBI" id="CHEBI:58405"/>
        <dbReference type="ChEBI" id="CHEBI:60033"/>
        <dbReference type="ChEBI" id="CHEBI:78435"/>
        <dbReference type="EC" id="2.4.99.28"/>
    </reaction>
</comment>